<dbReference type="EMBL" id="CAJJDN010000030">
    <property type="protein sequence ID" value="CAD8073022.1"/>
    <property type="molecule type" value="Genomic_DNA"/>
</dbReference>
<sequence>MRLRAISENKKPAGMRNMGRDLSTMKEMIAFWGKKEEPVKLPPINIIERSDFYEQRPFEIKFKIYQNCFAYNNLIHKEFELLYITTPDQMNDSFIEIEYKILVSDCYFGRPTFTNTEFSTQIQYYAGQIDKTISCMYQIENMPEHLLSSSKSIRSMFYHYYFSSKHDNLPFIQVLKTPIVFREKKTMRFRTLNTSISELSQNGLLTLVYITEQYIPFQNIYSKKLEMGKFSYDQKLHFALKIMQLVNSIERLGIAILELNMESILITKGGQFKISTTNLIPFLQIAAYKEVWSMYDDYEKVYTHLSLHKNIKPPEIKRREPIKDFRAVTRYNIGLILLQLYFDIPNIQYVDEQKMQGLLFQLIPKKRSGINDDQIDKSNKSINFEQNNPLSALILRFLSIDPIKRLEFSLNQLMQTEYEVDDYDFTEDMQHFFSNQNAYYRPQSQSSYKSKQSNQFQQQNSFVSGDNNNNNNNNNTSSFVKQLYQPTNNSQDDMPAIALKLPELTQRSRKKIGAPSYQSYVRSKNLIAEVHFNLYLYQAALDQWQYLLPDVEECFGETSPECEYILERIWVLSQHLGQERVLEQISQKYVTIRKSNVKGVKEQLEVAHLLQDQAKVKAHTRPNEAIDLYHQSSKQFQMVKGKFNNHSAYNSMQIGLIYLKLMNIEKARSNLEYAVYIFTKMEKSSFIPFLIAITWQIDDEEIVKEPVNKIKLFQSLFQLGSFYFNFESQQKAYGVLQAAKDTMDELKQGELYSELIRLCRTEVIKLYTELSRCLMSNNEIDDALKLVEEGIQQNTDQLEIKSLIDIKVEILVAQGKISDGLAILGLWARQFQRTNNLTMETAFLLKEVADLAYKLKDLNVAFSFYSESLAIYQKGKVKGLKQKNEIQQYIQDIEENLQQIFSIQKM</sequence>
<accession>A0A8S1M341</accession>
<comment type="caution">
    <text evidence="2">The sequence shown here is derived from an EMBL/GenBank/DDBJ whole genome shotgun (WGS) entry which is preliminary data.</text>
</comment>
<feature type="compositionally biased region" description="Low complexity" evidence="1">
    <location>
        <begin position="443"/>
        <end position="475"/>
    </location>
</feature>
<protein>
    <recommendedName>
        <fullName evidence="4">Protein kinase domain-containing protein</fullName>
    </recommendedName>
</protein>
<proteinExistence type="predicted"/>
<evidence type="ECO:0000256" key="1">
    <source>
        <dbReference type="SAM" id="MobiDB-lite"/>
    </source>
</evidence>
<dbReference type="OrthoDB" id="290597at2759"/>
<gene>
    <name evidence="2" type="ORF">PSON_ATCC_30995.1.T0300086</name>
</gene>
<name>A0A8S1M341_9CILI</name>
<dbReference type="Proteomes" id="UP000692954">
    <property type="component" value="Unassembled WGS sequence"/>
</dbReference>
<keyword evidence="3" id="KW-1185">Reference proteome</keyword>
<evidence type="ECO:0000313" key="2">
    <source>
        <dbReference type="EMBL" id="CAD8073022.1"/>
    </source>
</evidence>
<evidence type="ECO:0000313" key="3">
    <source>
        <dbReference type="Proteomes" id="UP000692954"/>
    </source>
</evidence>
<organism evidence="2 3">
    <name type="scientific">Paramecium sonneborni</name>
    <dbReference type="NCBI Taxonomy" id="65129"/>
    <lineage>
        <taxon>Eukaryota</taxon>
        <taxon>Sar</taxon>
        <taxon>Alveolata</taxon>
        <taxon>Ciliophora</taxon>
        <taxon>Intramacronucleata</taxon>
        <taxon>Oligohymenophorea</taxon>
        <taxon>Peniculida</taxon>
        <taxon>Parameciidae</taxon>
        <taxon>Paramecium</taxon>
    </lineage>
</organism>
<evidence type="ECO:0008006" key="4">
    <source>
        <dbReference type="Google" id="ProtNLM"/>
    </source>
</evidence>
<dbReference type="AlphaFoldDB" id="A0A8S1M341"/>
<reference evidence="2" key="1">
    <citation type="submission" date="2021-01" db="EMBL/GenBank/DDBJ databases">
        <authorList>
            <consortium name="Genoscope - CEA"/>
            <person name="William W."/>
        </authorList>
    </citation>
    <scope>NUCLEOTIDE SEQUENCE</scope>
</reference>
<feature type="region of interest" description="Disordered" evidence="1">
    <location>
        <begin position="443"/>
        <end position="478"/>
    </location>
</feature>